<proteinExistence type="predicted"/>
<dbReference type="EMBL" id="LSBI01000006">
    <property type="protein sequence ID" value="OAQ88812.1"/>
    <property type="molecule type" value="Genomic_DNA"/>
</dbReference>
<protein>
    <submittedName>
        <fullName evidence="1">Uncharacterized protein</fullName>
    </submittedName>
</protein>
<dbReference type="AlphaFoldDB" id="A0A179HFT8"/>
<evidence type="ECO:0000313" key="2">
    <source>
        <dbReference type="Proteomes" id="UP000078340"/>
    </source>
</evidence>
<dbReference type="Proteomes" id="UP000078340">
    <property type="component" value="Unassembled WGS sequence"/>
</dbReference>
<evidence type="ECO:0000313" key="1">
    <source>
        <dbReference type="EMBL" id="OAQ88812.1"/>
    </source>
</evidence>
<organism evidence="1 2">
    <name type="scientific">Purpureocillium lilacinum</name>
    <name type="common">Paecilomyces lilacinus</name>
    <dbReference type="NCBI Taxonomy" id="33203"/>
    <lineage>
        <taxon>Eukaryota</taxon>
        <taxon>Fungi</taxon>
        <taxon>Dikarya</taxon>
        <taxon>Ascomycota</taxon>
        <taxon>Pezizomycotina</taxon>
        <taxon>Sordariomycetes</taxon>
        <taxon>Hypocreomycetidae</taxon>
        <taxon>Hypocreales</taxon>
        <taxon>Ophiocordycipitaceae</taxon>
        <taxon>Purpureocillium</taxon>
    </lineage>
</organism>
<reference evidence="1 2" key="1">
    <citation type="submission" date="2016-02" db="EMBL/GenBank/DDBJ databases">
        <title>Biosynthesis of antibiotic leucinostatins and their inhibition on Phytophthora in bio-control Purpureocillium lilacinum.</title>
        <authorList>
            <person name="Wang G."/>
            <person name="Liu Z."/>
            <person name="Lin R."/>
            <person name="Li E."/>
            <person name="Mao Z."/>
            <person name="Ling J."/>
            <person name="Yin W."/>
            <person name="Xie B."/>
        </authorList>
    </citation>
    <scope>NUCLEOTIDE SEQUENCE [LARGE SCALE GENOMIC DNA]</scope>
    <source>
        <strain evidence="1">PLFJ-1</strain>
    </source>
</reference>
<comment type="caution">
    <text evidence="1">The sequence shown here is derived from an EMBL/GenBank/DDBJ whole genome shotgun (WGS) entry which is preliminary data.</text>
</comment>
<gene>
    <name evidence="1" type="ORF">VFPFJ_07277</name>
</gene>
<name>A0A179HFT8_PURLI</name>
<accession>A0A179HFT8</accession>
<sequence>MESFSRPGHRIMVHFGSGIAPGLSRSGSDLFRARLGGECEDAIAVVVAARAGVYVILVSAVRIEMSWATRSEEVLRNY</sequence>